<dbReference type="OrthoDB" id="2143914at2759"/>
<sequence>MEGVGKYKGDFWTLEEDKLFVEYIREHGNGRWSCVLKITGLKRGGRSCRLRWINYPRPTVKKGNFSKDEDDHIIHLHKLLYNRWSLFTGRIPG</sequence>
<dbReference type="GO" id="GO:0005634">
    <property type="term" value="C:nucleus"/>
    <property type="evidence" value="ECO:0007669"/>
    <property type="project" value="UniProtKB-SubCell"/>
</dbReference>
<dbReference type="Proteomes" id="UP000541444">
    <property type="component" value="Unassembled WGS sequence"/>
</dbReference>
<feature type="domain" description="HTH myb-type" evidence="5">
    <location>
        <begin position="1"/>
        <end position="60"/>
    </location>
</feature>
<evidence type="ECO:0000256" key="2">
    <source>
        <dbReference type="ARBA" id="ARBA00023125"/>
    </source>
</evidence>
<evidence type="ECO:0000256" key="1">
    <source>
        <dbReference type="ARBA" id="ARBA00004123"/>
    </source>
</evidence>
<dbReference type="InterPro" id="IPR017930">
    <property type="entry name" value="Myb_dom"/>
</dbReference>
<dbReference type="PROSITE" id="PS50090">
    <property type="entry name" value="MYB_LIKE"/>
    <property type="match status" value="1"/>
</dbReference>
<keyword evidence="2" id="KW-0238">DNA-binding</keyword>
<evidence type="ECO:0000313" key="6">
    <source>
        <dbReference type="EMBL" id="KAF6175771.1"/>
    </source>
</evidence>
<dbReference type="CDD" id="cd00167">
    <property type="entry name" value="SANT"/>
    <property type="match status" value="1"/>
</dbReference>
<evidence type="ECO:0000259" key="4">
    <source>
        <dbReference type="PROSITE" id="PS50090"/>
    </source>
</evidence>
<proteinExistence type="predicted"/>
<dbReference type="AlphaFoldDB" id="A0A7J7P8I5"/>
<gene>
    <name evidence="6" type="ORF">GIB67_035898</name>
</gene>
<reference evidence="6 7" key="1">
    <citation type="journal article" date="2020" name="IScience">
        <title>Genome Sequencing of the Endangered Kingdonia uniflora (Circaeasteraceae, Ranunculales) Reveals Potential Mechanisms of Evolutionary Specialization.</title>
        <authorList>
            <person name="Sun Y."/>
            <person name="Deng T."/>
            <person name="Zhang A."/>
            <person name="Moore M.J."/>
            <person name="Landis J.B."/>
            <person name="Lin N."/>
            <person name="Zhang H."/>
            <person name="Zhang X."/>
            <person name="Huang J."/>
            <person name="Zhang X."/>
            <person name="Sun H."/>
            <person name="Wang H."/>
        </authorList>
    </citation>
    <scope>NUCLEOTIDE SEQUENCE [LARGE SCALE GENOMIC DNA]</scope>
    <source>
        <strain evidence="6">TB1705</strain>
        <tissue evidence="6">Leaf</tissue>
    </source>
</reference>
<evidence type="ECO:0000313" key="7">
    <source>
        <dbReference type="Proteomes" id="UP000541444"/>
    </source>
</evidence>
<comment type="subcellular location">
    <subcellularLocation>
        <location evidence="1">Nucleus</location>
    </subcellularLocation>
</comment>
<accession>A0A7J7P8I5</accession>
<dbReference type="InterPro" id="IPR009057">
    <property type="entry name" value="Homeodomain-like_sf"/>
</dbReference>
<evidence type="ECO:0000259" key="5">
    <source>
        <dbReference type="PROSITE" id="PS51294"/>
    </source>
</evidence>
<dbReference type="InterPro" id="IPR015495">
    <property type="entry name" value="Myb_TF_plants"/>
</dbReference>
<keyword evidence="3" id="KW-0539">Nucleus</keyword>
<organism evidence="6 7">
    <name type="scientific">Kingdonia uniflora</name>
    <dbReference type="NCBI Taxonomy" id="39325"/>
    <lineage>
        <taxon>Eukaryota</taxon>
        <taxon>Viridiplantae</taxon>
        <taxon>Streptophyta</taxon>
        <taxon>Embryophyta</taxon>
        <taxon>Tracheophyta</taxon>
        <taxon>Spermatophyta</taxon>
        <taxon>Magnoliopsida</taxon>
        <taxon>Ranunculales</taxon>
        <taxon>Circaeasteraceae</taxon>
        <taxon>Kingdonia</taxon>
    </lineage>
</organism>
<protein>
    <submittedName>
        <fullName evidence="6">Uncharacterized protein</fullName>
    </submittedName>
</protein>
<dbReference type="PROSITE" id="PS51294">
    <property type="entry name" value="HTH_MYB"/>
    <property type="match status" value="1"/>
</dbReference>
<dbReference type="GO" id="GO:0003677">
    <property type="term" value="F:DNA binding"/>
    <property type="evidence" value="ECO:0007669"/>
    <property type="project" value="UniProtKB-KW"/>
</dbReference>
<name>A0A7J7P8I5_9MAGN</name>
<dbReference type="SMART" id="SM00717">
    <property type="entry name" value="SANT"/>
    <property type="match status" value="1"/>
</dbReference>
<dbReference type="PANTHER" id="PTHR47999">
    <property type="entry name" value="TRANSCRIPTION FACTOR MYB8-RELATED-RELATED"/>
    <property type="match status" value="1"/>
</dbReference>
<dbReference type="PANTHER" id="PTHR47999:SF59">
    <property type="entry name" value="TRANSCRIPTION FACTOR WER-LIKE"/>
    <property type="match status" value="1"/>
</dbReference>
<dbReference type="InterPro" id="IPR001005">
    <property type="entry name" value="SANT/Myb"/>
</dbReference>
<dbReference type="SUPFAM" id="SSF46689">
    <property type="entry name" value="Homeodomain-like"/>
    <property type="match status" value="1"/>
</dbReference>
<dbReference type="EMBL" id="JACGCM010000146">
    <property type="protein sequence ID" value="KAF6175771.1"/>
    <property type="molecule type" value="Genomic_DNA"/>
</dbReference>
<comment type="caution">
    <text evidence="6">The sequence shown here is derived from an EMBL/GenBank/DDBJ whole genome shotgun (WGS) entry which is preliminary data.</text>
</comment>
<dbReference type="Gene3D" id="1.10.10.60">
    <property type="entry name" value="Homeodomain-like"/>
    <property type="match status" value="1"/>
</dbReference>
<dbReference type="Pfam" id="PF00249">
    <property type="entry name" value="Myb_DNA-binding"/>
    <property type="match status" value="1"/>
</dbReference>
<evidence type="ECO:0000256" key="3">
    <source>
        <dbReference type="ARBA" id="ARBA00023242"/>
    </source>
</evidence>
<keyword evidence="7" id="KW-1185">Reference proteome</keyword>
<feature type="domain" description="Myb-like" evidence="4">
    <location>
        <begin position="12"/>
        <end position="56"/>
    </location>
</feature>